<dbReference type="InterPro" id="IPR019410">
    <property type="entry name" value="Methyltransf_16"/>
</dbReference>
<evidence type="ECO:0000256" key="1">
    <source>
        <dbReference type="SAM" id="Phobius"/>
    </source>
</evidence>
<dbReference type="GO" id="GO:0008757">
    <property type="term" value="F:S-adenosylmethionine-dependent methyltransferase activity"/>
    <property type="evidence" value="ECO:0007669"/>
    <property type="project" value="UniProtKB-ARBA"/>
</dbReference>
<reference evidence="3" key="1">
    <citation type="journal article" date="2013" name="Genome Announc.">
        <title>Genome sequence of the basidiomycetous yeast Pseudozyma antarctica T-34, a producer of the glycolipid biosurfactants mannosylerythritol lipids.</title>
        <authorList>
            <person name="Morita T."/>
            <person name="Koike H."/>
            <person name="Koyama Y."/>
            <person name="Hagiwara H."/>
            <person name="Ito E."/>
            <person name="Fukuoka T."/>
            <person name="Imura T."/>
            <person name="Machida M."/>
            <person name="Kitamoto D."/>
        </authorList>
    </citation>
    <scope>NUCLEOTIDE SEQUENCE [LARGE SCALE GENOMIC DNA]</scope>
    <source>
        <strain evidence="3">T-34</strain>
    </source>
</reference>
<dbReference type="OrthoDB" id="407325at2759"/>
<accession>M9M2Z7</accession>
<dbReference type="GO" id="GO:0005737">
    <property type="term" value="C:cytoplasm"/>
    <property type="evidence" value="ECO:0007669"/>
    <property type="project" value="TreeGrafter"/>
</dbReference>
<dbReference type="EMBL" id="DF196778">
    <property type="protein sequence ID" value="GAC74585.1"/>
    <property type="molecule type" value="Genomic_DNA"/>
</dbReference>
<protein>
    <submittedName>
        <fullName evidence="2">Predicted methyltransferase</fullName>
    </submittedName>
</protein>
<feature type="transmembrane region" description="Helical" evidence="1">
    <location>
        <begin position="382"/>
        <end position="401"/>
    </location>
</feature>
<dbReference type="Pfam" id="PF10294">
    <property type="entry name" value="Methyltransf_16"/>
    <property type="match status" value="1"/>
</dbReference>
<keyword evidence="2" id="KW-0808">Transferase</keyword>
<evidence type="ECO:0000313" key="2">
    <source>
        <dbReference type="EMBL" id="GAC74585.1"/>
    </source>
</evidence>
<dbReference type="PANTHER" id="PTHR14614:SF104">
    <property type="entry name" value="N-METHYLTRANSFERASE, PUTATIVE (AFU_ORTHOLOGUE AFUA_1G17750)-RELATED"/>
    <property type="match status" value="1"/>
</dbReference>
<dbReference type="SUPFAM" id="SSF53335">
    <property type="entry name" value="S-adenosyl-L-methionine-dependent methyltransferases"/>
    <property type="match status" value="1"/>
</dbReference>
<gene>
    <name evidence="2" type="ORF">PANT_12c00044</name>
</gene>
<dbReference type="PANTHER" id="PTHR14614">
    <property type="entry name" value="HEPATOCELLULAR CARCINOMA-ASSOCIATED ANTIGEN"/>
    <property type="match status" value="1"/>
</dbReference>
<sequence length="560" mass="60188">MAASAAAAYIPPSFGQPGVSISYRPKRLTNAPSDDASSSCSACPVVTVAVPPASIHHIFAHRQWRAGMLMSDALVSHAFRIEARNVLELGAGTGLPSITAAQLHTAKVVVASDYDEPALMRELKQNVAANMAASPPDVRRKIKVAGHIWGKNTEDLLDYLPAREKFDSVLLADCLWDPLSHVDLLKTVVAVLARTPDARVNVIAGLHTGREKVTSFIRRAARAGLVLADVEAPQAWPALSEEAETEEDPDASRPGNEALALARERILELKVCGNTPIQHGEAETEARTDDEPRLTGERRPFRIEGYGETTEGDRALLMRSCVGAMRCGLPPLLATPRLARSFTTTQRVVAPSNAVTAKVLGDTRVLATYEGPLSATFRRLKLFSLGSLALASVLTPVLLLAPGEISMAGRVGLCITALATSGVSTALIAWIGTPYVGTMRLLATPQRQHVMELNTLDWRLRKQTTLVYEPAFLRPTSRPFAAWEVTNNAPAPRDAPQAETTTKVAETIDDKTGTSKGTWAVTYAPAADGGASAKVVVKGKPTRYFNVHEELLGEDWQVLG</sequence>
<keyword evidence="1" id="KW-0472">Membrane</keyword>
<keyword evidence="2" id="KW-0489">Methyltransferase</keyword>
<organism evidence="2 3">
    <name type="scientific">Pseudozyma antarctica (strain T-34)</name>
    <name type="common">Yeast</name>
    <name type="synonym">Candida antarctica</name>
    <dbReference type="NCBI Taxonomy" id="1151754"/>
    <lineage>
        <taxon>Eukaryota</taxon>
        <taxon>Fungi</taxon>
        <taxon>Dikarya</taxon>
        <taxon>Basidiomycota</taxon>
        <taxon>Ustilaginomycotina</taxon>
        <taxon>Ustilaginomycetes</taxon>
        <taxon>Ustilaginales</taxon>
        <taxon>Ustilaginaceae</taxon>
        <taxon>Moesziomyces</taxon>
    </lineage>
</organism>
<keyword evidence="1" id="KW-0812">Transmembrane</keyword>
<evidence type="ECO:0000313" key="3">
    <source>
        <dbReference type="Proteomes" id="UP000011976"/>
    </source>
</evidence>
<dbReference type="GO" id="GO:0032259">
    <property type="term" value="P:methylation"/>
    <property type="evidence" value="ECO:0007669"/>
    <property type="project" value="UniProtKB-KW"/>
</dbReference>
<dbReference type="InterPro" id="IPR029063">
    <property type="entry name" value="SAM-dependent_MTases_sf"/>
</dbReference>
<name>M9M2Z7_PSEA3</name>
<dbReference type="Gene3D" id="3.40.50.150">
    <property type="entry name" value="Vaccinia Virus protein VP39"/>
    <property type="match status" value="1"/>
</dbReference>
<proteinExistence type="predicted"/>
<feature type="transmembrane region" description="Helical" evidence="1">
    <location>
        <begin position="413"/>
        <end position="432"/>
    </location>
</feature>
<dbReference type="Proteomes" id="UP000011976">
    <property type="component" value="Unassembled WGS sequence"/>
</dbReference>
<keyword evidence="1" id="KW-1133">Transmembrane helix</keyword>
<dbReference type="CDD" id="cd02440">
    <property type="entry name" value="AdoMet_MTases"/>
    <property type="match status" value="1"/>
</dbReference>
<dbReference type="AlphaFoldDB" id="M9M2Z7"/>